<comment type="subcellular location">
    <subcellularLocation>
        <location evidence="1">Cell membrane</location>
        <topology evidence="1">Multi-pass membrane protein</topology>
    </subcellularLocation>
</comment>
<keyword evidence="3 6" id="KW-0812">Transmembrane</keyword>
<keyword evidence="9" id="KW-1185">Reference proteome</keyword>
<feature type="transmembrane region" description="Helical" evidence="6">
    <location>
        <begin position="257"/>
        <end position="276"/>
    </location>
</feature>
<accession>A0A1W2FMG2</accession>
<evidence type="ECO:0000259" key="7">
    <source>
        <dbReference type="PROSITE" id="PS50850"/>
    </source>
</evidence>
<evidence type="ECO:0000256" key="2">
    <source>
        <dbReference type="ARBA" id="ARBA00022448"/>
    </source>
</evidence>
<dbReference type="Pfam" id="PF07690">
    <property type="entry name" value="MFS_1"/>
    <property type="match status" value="1"/>
</dbReference>
<dbReference type="InterPro" id="IPR020846">
    <property type="entry name" value="MFS_dom"/>
</dbReference>
<dbReference type="InterPro" id="IPR011701">
    <property type="entry name" value="MFS"/>
</dbReference>
<dbReference type="PANTHER" id="PTHR42718">
    <property type="entry name" value="MAJOR FACILITATOR SUPERFAMILY MULTIDRUG TRANSPORTER MFSC"/>
    <property type="match status" value="1"/>
</dbReference>
<dbReference type="Gene3D" id="1.20.1720.10">
    <property type="entry name" value="Multidrug resistance protein D"/>
    <property type="match status" value="1"/>
</dbReference>
<dbReference type="AlphaFoldDB" id="A0A1W2FMG2"/>
<feature type="transmembrane region" description="Helical" evidence="6">
    <location>
        <begin position="96"/>
        <end position="114"/>
    </location>
</feature>
<feature type="transmembrane region" description="Helical" evidence="6">
    <location>
        <begin position="157"/>
        <end position="174"/>
    </location>
</feature>
<dbReference type="PANTHER" id="PTHR42718:SF9">
    <property type="entry name" value="MAJOR FACILITATOR SUPERFAMILY MULTIDRUG TRANSPORTER MFSC"/>
    <property type="match status" value="1"/>
</dbReference>
<dbReference type="SUPFAM" id="SSF103473">
    <property type="entry name" value="MFS general substrate transporter"/>
    <property type="match status" value="1"/>
</dbReference>
<dbReference type="CDD" id="cd17321">
    <property type="entry name" value="MFS_MMR_MDR_like"/>
    <property type="match status" value="1"/>
</dbReference>
<name>A0A1W2FMG2_9PSEU</name>
<evidence type="ECO:0000256" key="4">
    <source>
        <dbReference type="ARBA" id="ARBA00022989"/>
    </source>
</evidence>
<dbReference type="InterPro" id="IPR036259">
    <property type="entry name" value="MFS_trans_sf"/>
</dbReference>
<reference evidence="9" key="1">
    <citation type="submission" date="2017-04" db="EMBL/GenBank/DDBJ databases">
        <authorList>
            <person name="Varghese N."/>
            <person name="Submissions S."/>
        </authorList>
    </citation>
    <scope>NUCLEOTIDE SEQUENCE [LARGE SCALE GENOMIC DNA]</scope>
    <source>
        <strain evidence="9">DSM 44073</strain>
    </source>
</reference>
<dbReference type="GO" id="GO:0022857">
    <property type="term" value="F:transmembrane transporter activity"/>
    <property type="evidence" value="ECO:0007669"/>
    <property type="project" value="InterPro"/>
</dbReference>
<feature type="transmembrane region" description="Helical" evidence="6">
    <location>
        <begin position="223"/>
        <end position="245"/>
    </location>
</feature>
<feature type="transmembrane region" description="Helical" evidence="6">
    <location>
        <begin position="70"/>
        <end position="90"/>
    </location>
</feature>
<proteinExistence type="predicted"/>
<evidence type="ECO:0000256" key="5">
    <source>
        <dbReference type="ARBA" id="ARBA00023136"/>
    </source>
</evidence>
<dbReference type="Proteomes" id="UP000192840">
    <property type="component" value="Unassembled WGS sequence"/>
</dbReference>
<keyword evidence="2" id="KW-0813">Transport</keyword>
<sequence length="405" mass="41653">MIPIIMIAVFVIPMGISGTAIALPHIAGELGSSPAMLQWVVNGFNVTFAVFSLVWGIASDRIGYRATFRLGVALVLAASAMSALAPNLLVLDAARLVAGVGCAAVATGGTSLLSNAFSGAERGRAFAVFGTVIGLGLALSPTISGGLIALFDWRGVFAAHAVLAVPALALSALLPNLRSAERRKLADFSLLRNQYFLALTLVPVAGAFGFVTLLTYLPVAFSGVAALSAGETGLLMLPMAIPVLIGPMIGARGSPMTIIRVSLAALVLGTLGMLLLAPGTWLGWLVLPMVLLGFGFGLPMGLIDAEALAAVPAHSIGTASGVLNLVRMGSEAIAVGLYAVTLTWLIGRSIPDRDLAHDTAAGHPGQAAVYANAFHWVMIAQAVLVTITIIAIERLHRARVKTAVS</sequence>
<dbReference type="EMBL" id="FWYC01000018">
    <property type="protein sequence ID" value="SMD23121.1"/>
    <property type="molecule type" value="Genomic_DNA"/>
</dbReference>
<evidence type="ECO:0000313" key="9">
    <source>
        <dbReference type="Proteomes" id="UP000192840"/>
    </source>
</evidence>
<gene>
    <name evidence="8" type="ORF">SAMN05660733_07130</name>
</gene>
<feature type="transmembrane region" description="Helical" evidence="6">
    <location>
        <begin position="39"/>
        <end position="58"/>
    </location>
</feature>
<evidence type="ECO:0000256" key="1">
    <source>
        <dbReference type="ARBA" id="ARBA00004651"/>
    </source>
</evidence>
<evidence type="ECO:0000313" key="8">
    <source>
        <dbReference type="EMBL" id="SMD23121.1"/>
    </source>
</evidence>
<keyword evidence="4 6" id="KW-1133">Transmembrane helix</keyword>
<organism evidence="8 9">
    <name type="scientific">Lentzea albidocapillata</name>
    <dbReference type="NCBI Taxonomy" id="40571"/>
    <lineage>
        <taxon>Bacteria</taxon>
        <taxon>Bacillati</taxon>
        <taxon>Actinomycetota</taxon>
        <taxon>Actinomycetes</taxon>
        <taxon>Pseudonocardiales</taxon>
        <taxon>Pseudonocardiaceae</taxon>
        <taxon>Lentzea</taxon>
    </lineage>
</organism>
<dbReference type="RefSeq" id="WP_216824335.1">
    <property type="nucleotide sequence ID" value="NZ_FWYC01000018.1"/>
</dbReference>
<feature type="transmembrane region" description="Helical" evidence="6">
    <location>
        <begin position="367"/>
        <end position="392"/>
    </location>
</feature>
<dbReference type="PROSITE" id="PS50850">
    <property type="entry name" value="MFS"/>
    <property type="match status" value="1"/>
</dbReference>
<feature type="transmembrane region" description="Helical" evidence="6">
    <location>
        <begin position="7"/>
        <end position="27"/>
    </location>
</feature>
<feature type="transmembrane region" description="Helical" evidence="6">
    <location>
        <begin position="282"/>
        <end position="303"/>
    </location>
</feature>
<dbReference type="eggNOG" id="COG2814">
    <property type="taxonomic scope" value="Bacteria"/>
</dbReference>
<protein>
    <submittedName>
        <fullName evidence="8">Predicted arabinose efflux permease, MFS family</fullName>
    </submittedName>
</protein>
<evidence type="ECO:0000256" key="3">
    <source>
        <dbReference type="ARBA" id="ARBA00022692"/>
    </source>
</evidence>
<feature type="domain" description="Major facilitator superfamily (MFS) profile" evidence="7">
    <location>
        <begin position="1"/>
        <end position="400"/>
    </location>
</feature>
<evidence type="ECO:0000256" key="6">
    <source>
        <dbReference type="SAM" id="Phobius"/>
    </source>
</evidence>
<keyword evidence="5 6" id="KW-0472">Membrane</keyword>
<feature type="transmembrane region" description="Helical" evidence="6">
    <location>
        <begin position="126"/>
        <end position="151"/>
    </location>
</feature>
<dbReference type="GO" id="GO:0005886">
    <property type="term" value="C:plasma membrane"/>
    <property type="evidence" value="ECO:0007669"/>
    <property type="project" value="UniProtKB-SubCell"/>
</dbReference>
<feature type="transmembrane region" description="Helical" evidence="6">
    <location>
        <begin position="324"/>
        <end position="347"/>
    </location>
</feature>
<feature type="transmembrane region" description="Helical" evidence="6">
    <location>
        <begin position="195"/>
        <end position="217"/>
    </location>
</feature>
<dbReference type="STRING" id="40571.SAMN05660733_07130"/>